<evidence type="ECO:0000313" key="1">
    <source>
        <dbReference type="EMBL" id="MTE15829.1"/>
    </source>
</evidence>
<dbReference type="Gene3D" id="3.40.50.300">
    <property type="entry name" value="P-loop containing nucleotide triphosphate hydrolases"/>
    <property type="match status" value="1"/>
</dbReference>
<proteinExistence type="predicted"/>
<dbReference type="AlphaFoldDB" id="A0A6I3L7M6"/>
<dbReference type="EMBL" id="WMBB01000011">
    <property type="protein sequence ID" value="MTE15829.1"/>
    <property type="molecule type" value="Genomic_DNA"/>
</dbReference>
<dbReference type="Proteomes" id="UP000432464">
    <property type="component" value="Unassembled WGS sequence"/>
</dbReference>
<dbReference type="InterPro" id="IPR027417">
    <property type="entry name" value="P-loop_NTPase"/>
</dbReference>
<keyword evidence="2" id="KW-1185">Reference proteome</keyword>
<organism evidence="1 2">
    <name type="scientific">Nocardia aurantiaca</name>
    <dbReference type="NCBI Taxonomy" id="2675850"/>
    <lineage>
        <taxon>Bacteria</taxon>
        <taxon>Bacillati</taxon>
        <taxon>Actinomycetota</taxon>
        <taxon>Actinomycetes</taxon>
        <taxon>Mycobacteriales</taxon>
        <taxon>Nocardiaceae</taxon>
        <taxon>Nocardia</taxon>
    </lineage>
</organism>
<sequence>MSRTRMAMVAVETFGVGKITTARELTELLPGSRILDTEEVGLMLGHGFGEWHNREARIIDTAAL</sequence>
<dbReference type="RefSeq" id="WP_154790244.1">
    <property type="nucleotide sequence ID" value="NZ_WMBB01000011.1"/>
</dbReference>
<name>A0A6I3L7M6_9NOCA</name>
<evidence type="ECO:0000313" key="2">
    <source>
        <dbReference type="Proteomes" id="UP000432464"/>
    </source>
</evidence>
<protein>
    <submittedName>
        <fullName evidence="1">Uncharacterized protein</fullName>
    </submittedName>
</protein>
<gene>
    <name evidence="1" type="ORF">GLP40_24040</name>
</gene>
<accession>A0A6I3L7M6</accession>
<reference evidence="1 2" key="1">
    <citation type="submission" date="2019-11" db="EMBL/GenBank/DDBJ databases">
        <title>Nocardia sp. nov. CT2-14 isolated from soil.</title>
        <authorList>
            <person name="Kanchanasin P."/>
            <person name="Tanasupawat S."/>
            <person name="Yuki M."/>
            <person name="Kudo T."/>
        </authorList>
    </citation>
    <scope>NUCLEOTIDE SEQUENCE [LARGE SCALE GENOMIC DNA]</scope>
    <source>
        <strain evidence="1 2">CT2-14</strain>
    </source>
</reference>
<comment type="caution">
    <text evidence="1">The sequence shown here is derived from an EMBL/GenBank/DDBJ whole genome shotgun (WGS) entry which is preliminary data.</text>
</comment>